<evidence type="ECO:0000313" key="1">
    <source>
        <dbReference type="EMBL" id="QSP96563.1"/>
    </source>
</evidence>
<proteinExistence type="predicted"/>
<organism evidence="1 2">
    <name type="scientific">Marinobacter salinisoli</name>
    <dbReference type="NCBI Taxonomy" id="2769486"/>
    <lineage>
        <taxon>Bacteria</taxon>
        <taxon>Pseudomonadati</taxon>
        <taxon>Pseudomonadota</taxon>
        <taxon>Gammaproteobacteria</taxon>
        <taxon>Pseudomonadales</taxon>
        <taxon>Marinobacteraceae</taxon>
        <taxon>Marinobacter</taxon>
    </lineage>
</organism>
<gene>
    <name evidence="1" type="ORF">LPB19_12130</name>
</gene>
<name>A0ABX7MWM8_9GAMM</name>
<reference evidence="1 2" key="1">
    <citation type="submission" date="2021-03" db="EMBL/GenBank/DDBJ databases">
        <title>Genome sequencing of Marinobacter sp. LPB0319.</title>
        <authorList>
            <person name="Kim J."/>
        </authorList>
    </citation>
    <scope>NUCLEOTIDE SEQUENCE [LARGE SCALE GENOMIC DNA]</scope>
    <source>
        <strain evidence="1 2">LPB0319</strain>
    </source>
</reference>
<protein>
    <submittedName>
        <fullName evidence="1">Uncharacterized protein</fullName>
    </submittedName>
</protein>
<sequence>MPGTLATAVGTGTVVEQKNKYEYQHEVERAVDRYIADHANSPCTNGEDEVIGSAVEILKRHRLTGYGEVMDRLNGIYSDPTQKESVRAAALYNMAVLNSRKLEPNRAQAREYFKQLYVEFPDQYRCIFAESEWRDTMIEQQLLLPGETVESFLEDAKKDIQKRQEGTTQ</sequence>
<keyword evidence="2" id="KW-1185">Reference proteome</keyword>
<dbReference type="Proteomes" id="UP000663555">
    <property type="component" value="Chromosome"/>
</dbReference>
<dbReference type="EMBL" id="CP071247">
    <property type="protein sequence ID" value="QSP96563.1"/>
    <property type="molecule type" value="Genomic_DNA"/>
</dbReference>
<accession>A0ABX7MWM8</accession>
<evidence type="ECO:0000313" key="2">
    <source>
        <dbReference type="Proteomes" id="UP000663555"/>
    </source>
</evidence>